<accession>A0ABN9QI84</accession>
<evidence type="ECO:0000313" key="2">
    <source>
        <dbReference type="Proteomes" id="UP001189429"/>
    </source>
</evidence>
<evidence type="ECO:0000313" key="1">
    <source>
        <dbReference type="EMBL" id="CAK0805714.1"/>
    </source>
</evidence>
<protein>
    <submittedName>
        <fullName evidence="1">Uncharacterized protein</fullName>
    </submittedName>
</protein>
<proteinExistence type="predicted"/>
<sequence length="87" mass="9841">MERSLKKLEPFCALDGRAGRRGCTVASIDHCAFMDDAVWSDMHRTVKDTMSEHGSERIRFLDVWTLTSQLGLDCIGEHQSPVSTLWT</sequence>
<comment type="caution">
    <text evidence="1">The sequence shown here is derived from an EMBL/GenBank/DDBJ whole genome shotgun (WGS) entry which is preliminary data.</text>
</comment>
<gene>
    <name evidence="1" type="ORF">PCOR1329_LOCUS12165</name>
</gene>
<feature type="non-terminal residue" evidence="1">
    <location>
        <position position="87"/>
    </location>
</feature>
<keyword evidence="2" id="KW-1185">Reference proteome</keyword>
<name>A0ABN9QI84_9DINO</name>
<reference evidence="1" key="1">
    <citation type="submission" date="2023-10" db="EMBL/GenBank/DDBJ databases">
        <authorList>
            <person name="Chen Y."/>
            <person name="Shah S."/>
            <person name="Dougan E. K."/>
            <person name="Thang M."/>
            <person name="Chan C."/>
        </authorList>
    </citation>
    <scope>NUCLEOTIDE SEQUENCE [LARGE SCALE GENOMIC DNA]</scope>
</reference>
<organism evidence="1 2">
    <name type="scientific">Prorocentrum cordatum</name>
    <dbReference type="NCBI Taxonomy" id="2364126"/>
    <lineage>
        <taxon>Eukaryota</taxon>
        <taxon>Sar</taxon>
        <taxon>Alveolata</taxon>
        <taxon>Dinophyceae</taxon>
        <taxon>Prorocentrales</taxon>
        <taxon>Prorocentraceae</taxon>
        <taxon>Prorocentrum</taxon>
    </lineage>
</organism>
<dbReference type="Proteomes" id="UP001189429">
    <property type="component" value="Unassembled WGS sequence"/>
</dbReference>
<dbReference type="EMBL" id="CAUYUJ010003538">
    <property type="protein sequence ID" value="CAK0805714.1"/>
    <property type="molecule type" value="Genomic_DNA"/>
</dbReference>